<dbReference type="GO" id="GO:0046872">
    <property type="term" value="F:metal ion binding"/>
    <property type="evidence" value="ECO:0007669"/>
    <property type="project" value="UniProtKB-KW"/>
</dbReference>
<gene>
    <name evidence="7" type="ORF">GDO81_005315</name>
</gene>
<evidence type="ECO:0000256" key="1">
    <source>
        <dbReference type="ARBA" id="ARBA00022723"/>
    </source>
</evidence>
<feature type="compositionally biased region" description="Basic and acidic residues" evidence="5">
    <location>
        <begin position="22"/>
        <end position="32"/>
    </location>
</feature>
<dbReference type="PROSITE" id="PS50023">
    <property type="entry name" value="LIM_DOMAIN_2"/>
    <property type="match status" value="1"/>
</dbReference>
<feature type="region of interest" description="Disordered" evidence="5">
    <location>
        <begin position="1"/>
        <end position="289"/>
    </location>
</feature>
<keyword evidence="3 4" id="KW-0440">LIM domain</keyword>
<dbReference type="SMART" id="SM00132">
    <property type="entry name" value="LIM"/>
    <property type="match status" value="1"/>
</dbReference>
<dbReference type="EMBL" id="WNYA01000002">
    <property type="protein sequence ID" value="KAG8586253.1"/>
    <property type="molecule type" value="Genomic_DNA"/>
</dbReference>
<accession>A0AAV7CQ06</accession>
<keyword evidence="8" id="KW-1185">Reference proteome</keyword>
<keyword evidence="2 4" id="KW-0862">Zinc</keyword>
<dbReference type="Proteomes" id="UP000824782">
    <property type="component" value="Unassembled WGS sequence"/>
</dbReference>
<feature type="compositionally biased region" description="Basic and acidic residues" evidence="5">
    <location>
        <begin position="45"/>
        <end position="59"/>
    </location>
</feature>
<evidence type="ECO:0000313" key="7">
    <source>
        <dbReference type="EMBL" id="KAG8586253.1"/>
    </source>
</evidence>
<evidence type="ECO:0000313" key="8">
    <source>
        <dbReference type="Proteomes" id="UP000824782"/>
    </source>
</evidence>
<proteinExistence type="predicted"/>
<reference evidence="7" key="1">
    <citation type="thesis" date="2020" institute="ProQuest LLC" country="789 East Eisenhower Parkway, Ann Arbor, MI, USA">
        <title>Comparative Genomics and Chromosome Evolution.</title>
        <authorList>
            <person name="Mudd A.B."/>
        </authorList>
    </citation>
    <scope>NUCLEOTIDE SEQUENCE</scope>
    <source>
        <strain evidence="7">237g6f4</strain>
        <tissue evidence="7">Blood</tissue>
    </source>
</reference>
<feature type="compositionally biased region" description="Low complexity" evidence="5">
    <location>
        <begin position="258"/>
        <end position="268"/>
    </location>
</feature>
<feature type="compositionally biased region" description="Basic and acidic residues" evidence="5">
    <location>
        <begin position="68"/>
        <end position="93"/>
    </location>
</feature>
<name>A0AAV7CQ06_ENGPU</name>
<dbReference type="InterPro" id="IPR052621">
    <property type="entry name" value="Cell_Prolif/Cornif_Regul"/>
</dbReference>
<dbReference type="GO" id="GO:0008544">
    <property type="term" value="P:epidermis development"/>
    <property type="evidence" value="ECO:0007669"/>
    <property type="project" value="TreeGrafter"/>
</dbReference>
<dbReference type="PANTHER" id="PTHR15468">
    <property type="entry name" value="ZNF185"/>
    <property type="match status" value="1"/>
</dbReference>
<dbReference type="PANTHER" id="PTHR15468:SF7">
    <property type="entry name" value="SCIELLIN"/>
    <property type="match status" value="1"/>
</dbReference>
<feature type="region of interest" description="Disordered" evidence="5">
    <location>
        <begin position="356"/>
        <end position="487"/>
    </location>
</feature>
<evidence type="ECO:0000256" key="4">
    <source>
        <dbReference type="PROSITE-ProRule" id="PRU00125"/>
    </source>
</evidence>
<feature type="compositionally biased region" description="Basic and acidic residues" evidence="5">
    <location>
        <begin position="279"/>
        <end position="289"/>
    </location>
</feature>
<evidence type="ECO:0000256" key="2">
    <source>
        <dbReference type="ARBA" id="ARBA00022833"/>
    </source>
</evidence>
<dbReference type="PROSITE" id="PS00478">
    <property type="entry name" value="LIM_DOMAIN_1"/>
    <property type="match status" value="1"/>
</dbReference>
<evidence type="ECO:0000256" key="3">
    <source>
        <dbReference type="ARBA" id="ARBA00023038"/>
    </source>
</evidence>
<sequence>MSTYSFNKSGNDGKSSTLGSMNREHVIQETNKRRTLLNDNSWIKKRPEEEEEKIKDENFGKSVLSRYKSQEDLDSGMEKEDKKPIHNRFRSDDALDSGPEVTNKSRQSWAPSNKTSTTTTTVEESKRKSWAPTNRNTSTTTTTTTTETRQVVPGKADGQKITITSSDTRTVDKQPRASFVDSARSRFEKTEEKPSPPTSPRVINADEKPKLPPKSPIAKTADYPSYPSKPILTETGERRSPLERKQRSQDIDNLIDISSSKVASTKSSQDVGNLIDIKPPTEKGKTRENLGDFIEISNTAKNFTRKDDSLDNLIEVKKPEVKPRSQNLDNLIDIKPSTTTVNKGGIDLDDLIAITGDENKGTDKPTSNSTNLTNRNSVTTTTYNVKEETNGPSNRRSTSTTTYNVKEESNSAPSRRSTTTTTYNVKEETNDAPYRRSTTTSKVTDYDDLPSRRSTTSSTYKVTDDSYNVPTHRSSTSYKDTTDGSNIHSNITVTQETRKPSPNTYDQNIVSNSIKTVYSTSDRSVMEKDICTYCRKPLGIDAKMVLKDLNICCHATCFKCEACTGSLENLRAGDSMWIYKQTIHCEPCYFAAREKWII</sequence>
<feature type="compositionally biased region" description="Low complexity" evidence="5">
    <location>
        <begin position="133"/>
        <end position="149"/>
    </location>
</feature>
<dbReference type="Gene3D" id="2.10.110.10">
    <property type="entry name" value="Cysteine Rich Protein"/>
    <property type="match status" value="1"/>
</dbReference>
<dbReference type="AlphaFoldDB" id="A0AAV7CQ06"/>
<feature type="compositionally biased region" description="Polar residues" evidence="5">
    <location>
        <begin position="100"/>
        <end position="114"/>
    </location>
</feature>
<feature type="compositionally biased region" description="Polar residues" evidence="5">
    <location>
        <begin position="452"/>
        <end position="487"/>
    </location>
</feature>
<dbReference type="InterPro" id="IPR001781">
    <property type="entry name" value="Znf_LIM"/>
</dbReference>
<dbReference type="GO" id="GO:0005737">
    <property type="term" value="C:cytoplasm"/>
    <property type="evidence" value="ECO:0007669"/>
    <property type="project" value="TreeGrafter"/>
</dbReference>
<feature type="compositionally biased region" description="Basic and acidic residues" evidence="5">
    <location>
        <begin position="183"/>
        <end position="194"/>
    </location>
</feature>
<feature type="compositionally biased region" description="Low complexity" evidence="5">
    <location>
        <begin position="366"/>
        <end position="384"/>
    </location>
</feature>
<keyword evidence="1 4" id="KW-0479">Metal-binding</keyword>
<organism evidence="7 8">
    <name type="scientific">Engystomops pustulosus</name>
    <name type="common">Tungara frog</name>
    <name type="synonym">Physalaemus pustulosus</name>
    <dbReference type="NCBI Taxonomy" id="76066"/>
    <lineage>
        <taxon>Eukaryota</taxon>
        <taxon>Metazoa</taxon>
        <taxon>Chordata</taxon>
        <taxon>Craniata</taxon>
        <taxon>Vertebrata</taxon>
        <taxon>Euteleostomi</taxon>
        <taxon>Amphibia</taxon>
        <taxon>Batrachia</taxon>
        <taxon>Anura</taxon>
        <taxon>Neobatrachia</taxon>
        <taxon>Hyloidea</taxon>
        <taxon>Leptodactylidae</taxon>
        <taxon>Leiuperinae</taxon>
        <taxon>Engystomops</taxon>
    </lineage>
</organism>
<evidence type="ECO:0000259" key="6">
    <source>
        <dbReference type="PROSITE" id="PS50023"/>
    </source>
</evidence>
<feature type="compositionally biased region" description="Basic and acidic residues" evidence="5">
    <location>
        <begin position="235"/>
        <end position="250"/>
    </location>
</feature>
<protein>
    <recommendedName>
        <fullName evidence="6">LIM zinc-binding domain-containing protein</fullName>
    </recommendedName>
</protein>
<comment type="caution">
    <text evidence="7">The sequence shown here is derived from an EMBL/GenBank/DDBJ whole genome shotgun (WGS) entry which is preliminary data.</text>
</comment>
<feature type="domain" description="LIM zinc-binding" evidence="6">
    <location>
        <begin position="529"/>
        <end position="595"/>
    </location>
</feature>
<evidence type="ECO:0000256" key="5">
    <source>
        <dbReference type="SAM" id="MobiDB-lite"/>
    </source>
</evidence>
<feature type="compositionally biased region" description="Polar residues" evidence="5">
    <location>
        <begin position="1"/>
        <end position="20"/>
    </location>
</feature>